<protein>
    <recommendedName>
        <fullName evidence="1">F-box domain-containing protein</fullName>
    </recommendedName>
</protein>
<sequence length="349" mass="39486">MQSVGENQSTIASEIPLDVLEVIFKSLNPHDLAICCRVNKPVYTLAHEALYRDLRPTRRNVMHLCLKLCNEPQLAHRARTFTLFDNAVDMYLGIISDALVKLSRLHTLTLFIGPLSSWILPRTNPPAFMLRTFSCGFCLDDCLVSFLQNQDALRHIAISAPKNPSLVNFVRPHSFPNLVSLVAPMSVVQTFVTGRPVRHVIAYDTNSGRPPKISCLSTSTSPRGIQRLMLNYKYLLGVGCEELALSTPNLVDFTIDADGVSPDDPEMIDYLLDWIEEYLSYTWKLDCLTIRFHPNLSSIPCRQIDFSDMITSIFAASSRLRHVIITFYGVKARYVCRMVPGKDWYIVND</sequence>
<reference evidence="2 3" key="1">
    <citation type="submission" date="2019-12" db="EMBL/GenBank/DDBJ databases">
        <authorList>
            <person name="Floudas D."/>
            <person name="Bentzer J."/>
            <person name="Ahren D."/>
            <person name="Johansson T."/>
            <person name="Persson P."/>
            <person name="Tunlid A."/>
        </authorList>
    </citation>
    <scope>NUCLEOTIDE SEQUENCE [LARGE SCALE GENOMIC DNA]</scope>
    <source>
        <strain evidence="2 3">CBS 102.39</strain>
    </source>
</reference>
<name>A0A8H4QUX4_9AGAR</name>
<dbReference type="PROSITE" id="PS50181">
    <property type="entry name" value="FBOX"/>
    <property type="match status" value="1"/>
</dbReference>
<comment type="caution">
    <text evidence="2">The sequence shown here is derived from an EMBL/GenBank/DDBJ whole genome shotgun (WGS) entry which is preliminary data.</text>
</comment>
<evidence type="ECO:0000313" key="3">
    <source>
        <dbReference type="Proteomes" id="UP000521872"/>
    </source>
</evidence>
<dbReference type="Proteomes" id="UP000521872">
    <property type="component" value="Unassembled WGS sequence"/>
</dbReference>
<dbReference type="SUPFAM" id="SSF81383">
    <property type="entry name" value="F-box domain"/>
    <property type="match status" value="1"/>
</dbReference>
<accession>A0A8H4QUX4</accession>
<evidence type="ECO:0000313" key="2">
    <source>
        <dbReference type="EMBL" id="KAF4617140.1"/>
    </source>
</evidence>
<evidence type="ECO:0000259" key="1">
    <source>
        <dbReference type="PROSITE" id="PS50181"/>
    </source>
</evidence>
<dbReference type="OrthoDB" id="2984575at2759"/>
<dbReference type="AlphaFoldDB" id="A0A8H4QUX4"/>
<keyword evidence="3" id="KW-1185">Reference proteome</keyword>
<feature type="domain" description="F-box" evidence="1">
    <location>
        <begin position="9"/>
        <end position="54"/>
    </location>
</feature>
<dbReference type="InterPro" id="IPR001810">
    <property type="entry name" value="F-box_dom"/>
</dbReference>
<dbReference type="EMBL" id="JAACJL010000030">
    <property type="protein sequence ID" value="KAF4617140.1"/>
    <property type="molecule type" value="Genomic_DNA"/>
</dbReference>
<organism evidence="2 3">
    <name type="scientific">Agrocybe pediades</name>
    <dbReference type="NCBI Taxonomy" id="84607"/>
    <lineage>
        <taxon>Eukaryota</taxon>
        <taxon>Fungi</taxon>
        <taxon>Dikarya</taxon>
        <taxon>Basidiomycota</taxon>
        <taxon>Agaricomycotina</taxon>
        <taxon>Agaricomycetes</taxon>
        <taxon>Agaricomycetidae</taxon>
        <taxon>Agaricales</taxon>
        <taxon>Agaricineae</taxon>
        <taxon>Strophariaceae</taxon>
        <taxon>Agrocybe</taxon>
    </lineage>
</organism>
<proteinExistence type="predicted"/>
<dbReference type="InterPro" id="IPR036047">
    <property type="entry name" value="F-box-like_dom_sf"/>
</dbReference>
<dbReference type="Pfam" id="PF00646">
    <property type="entry name" value="F-box"/>
    <property type="match status" value="1"/>
</dbReference>
<gene>
    <name evidence="2" type="ORF">D9613_005984</name>
</gene>